<dbReference type="AlphaFoldDB" id="A0A9W3BRC8"/>
<dbReference type="RefSeq" id="XP_056841738.1">
    <property type="nucleotide sequence ID" value="XM_056985758.1"/>
</dbReference>
<evidence type="ECO:0000259" key="2">
    <source>
        <dbReference type="Pfam" id="PF03384"/>
    </source>
</evidence>
<feature type="domain" description="DUF287" evidence="2">
    <location>
        <begin position="403"/>
        <end position="454"/>
    </location>
</feature>
<proteinExistence type="predicted"/>
<name>A0A9W3BRC8_RAPSA</name>
<feature type="compositionally biased region" description="Basic residues" evidence="1">
    <location>
        <begin position="1"/>
        <end position="12"/>
    </location>
</feature>
<dbReference type="KEGG" id="rsz:108831989"/>
<feature type="region of interest" description="Disordered" evidence="1">
    <location>
        <begin position="564"/>
        <end position="725"/>
    </location>
</feature>
<feature type="compositionally biased region" description="Acidic residues" evidence="1">
    <location>
        <begin position="704"/>
        <end position="715"/>
    </location>
</feature>
<gene>
    <name evidence="5" type="primary">LOC108858445</name>
    <name evidence="6" type="synonym">LOC108831989</name>
</gene>
<evidence type="ECO:0000256" key="1">
    <source>
        <dbReference type="SAM" id="MobiDB-lite"/>
    </source>
</evidence>
<reference evidence="4" key="1">
    <citation type="journal article" date="2019" name="Database">
        <title>The radish genome database (RadishGD): an integrated information resource for radish genomics.</title>
        <authorList>
            <person name="Yu H.J."/>
            <person name="Baek S."/>
            <person name="Lee Y.J."/>
            <person name="Cho A."/>
            <person name="Mun J.H."/>
        </authorList>
    </citation>
    <scope>NUCLEOTIDE SEQUENCE [LARGE SCALE GENOMIC DNA]</scope>
    <source>
        <strain evidence="4">cv. WK10039</strain>
    </source>
</reference>
<dbReference type="InterPro" id="IPR015410">
    <property type="entry name" value="DUF1985"/>
</dbReference>
<dbReference type="PANTHER" id="PTHR48449">
    <property type="entry name" value="DUF1985 DOMAIN-CONTAINING PROTEIN"/>
    <property type="match status" value="1"/>
</dbReference>
<feature type="compositionally biased region" description="Acidic residues" evidence="1">
    <location>
        <begin position="678"/>
        <end position="696"/>
    </location>
</feature>
<feature type="compositionally biased region" description="Acidic residues" evidence="1">
    <location>
        <begin position="610"/>
        <end position="621"/>
    </location>
</feature>
<accession>A0A9W3BRC8</accession>
<evidence type="ECO:0000313" key="6">
    <source>
        <dbReference type="RefSeq" id="XP_056856274.1"/>
    </source>
</evidence>
<feature type="compositionally biased region" description="Basic and acidic residues" evidence="1">
    <location>
        <begin position="716"/>
        <end position="725"/>
    </location>
</feature>
<evidence type="ECO:0000259" key="3">
    <source>
        <dbReference type="Pfam" id="PF09331"/>
    </source>
</evidence>
<sequence>MAGRGGKTKSGRSSRAQKSDGPAVEVLSEENTSDDLPEHPSKRGQKRSRPATRGGVSSRTRARKAVSYGNESVGDDAVEEESPRVQQESAPMRDTNVASFSLDTESEDMSAAVSSKESQPSQPLELYFKSTKYPKTCKIQSKCKLKDTIDLIKGLKEEVDWFTSHPQFCHFFHMPDEEFRKLQGMWMLLLRTIKIEGEDAAWFGVNGVPIRYSMREHALISGLDCHEYPRRYLELGSTKFVEYYFGKKRITILDVEQKLRSMKQPCIDRLKMAVLFFFGRVIRGGKDSGPLDPFILRIVENLDDCIDFPWGRLTFEEAIKELKHVMKRLDGEVTTATSFNGFIIPLEVLAFECIPKLGKKFRISSPGASGDCPRMCKSRFIHNSMKGYPLEDIYDAFGNTKTIHSVLVPTVDEQTLLARIIDPEPEYHREGSTSDRWNHWLNVKQKKIWWKELYESDIAARVFAKKKDKEKVMIEAGSSSNVGMESILKGLEERMVKVMEEGFSGINLTVDTKLEAMYWTLDELEKSQRVLKAKYKKIEKRLASIEEEKGYEDVEFRQWNDFDFDYGRDQNEQGQEDKEDKENSEKGEEEEEQKEQEEKDSEGEQKEQEDHEEEDSDEDSELERIVERSRVSAEAFFRSVEEQDIRELAEIEAEKEAEENAEKEAEAEDKTEEKDEEKNEEEAEEDAEKEVEAEDKTEEKDEEKNEEEAEEDAEKEVEAKKEAED</sequence>
<dbReference type="Proteomes" id="UP000504610">
    <property type="component" value="Chromosome 5"/>
</dbReference>
<feature type="compositionally biased region" description="Basic and acidic residues" evidence="1">
    <location>
        <begin position="622"/>
        <end position="631"/>
    </location>
</feature>
<evidence type="ECO:0000313" key="5">
    <source>
        <dbReference type="RefSeq" id="XP_056841738.1"/>
    </source>
</evidence>
<organism evidence="4 5">
    <name type="scientific">Raphanus sativus</name>
    <name type="common">Radish</name>
    <name type="synonym">Raphanus raphanistrum var. sativus</name>
    <dbReference type="NCBI Taxonomy" id="3726"/>
    <lineage>
        <taxon>Eukaryota</taxon>
        <taxon>Viridiplantae</taxon>
        <taxon>Streptophyta</taxon>
        <taxon>Embryophyta</taxon>
        <taxon>Tracheophyta</taxon>
        <taxon>Spermatophyta</taxon>
        <taxon>Magnoliopsida</taxon>
        <taxon>eudicotyledons</taxon>
        <taxon>Gunneridae</taxon>
        <taxon>Pentapetalae</taxon>
        <taxon>rosids</taxon>
        <taxon>malvids</taxon>
        <taxon>Brassicales</taxon>
        <taxon>Brassicaceae</taxon>
        <taxon>Brassiceae</taxon>
        <taxon>Raphanus</taxon>
    </lineage>
</organism>
<feature type="compositionally biased region" description="Basic and acidic residues" evidence="1">
    <location>
        <begin position="564"/>
        <end position="586"/>
    </location>
</feature>
<dbReference type="PANTHER" id="PTHR48449:SF1">
    <property type="entry name" value="DUF1985 DOMAIN-CONTAINING PROTEIN"/>
    <property type="match status" value="1"/>
</dbReference>
<dbReference type="KEGG" id="rsz:108858445"/>
<dbReference type="GeneID" id="108858445"/>
<evidence type="ECO:0000313" key="4">
    <source>
        <dbReference type="Proteomes" id="UP000504610"/>
    </source>
</evidence>
<feature type="compositionally biased region" description="Acidic residues" evidence="1">
    <location>
        <begin position="587"/>
        <end position="601"/>
    </location>
</feature>
<reference evidence="5 6" key="2">
    <citation type="submission" date="2025-04" db="UniProtKB">
        <authorList>
            <consortium name="RefSeq"/>
        </authorList>
    </citation>
    <scope>IDENTIFICATION</scope>
    <source>
        <tissue evidence="5 6">Leaf</tissue>
    </source>
</reference>
<dbReference type="Pfam" id="PF09331">
    <property type="entry name" value="DUF1985"/>
    <property type="match status" value="1"/>
</dbReference>
<dbReference type="RefSeq" id="XP_056856274.1">
    <property type="nucleotide sequence ID" value="XM_057000294.1"/>
</dbReference>
<dbReference type="OrthoDB" id="1124724at2759"/>
<dbReference type="InterPro" id="IPR005048">
    <property type="entry name" value="DUF287"/>
</dbReference>
<protein>
    <submittedName>
        <fullName evidence="5 6">Uncharacterized protein At3g43530-like</fullName>
    </submittedName>
</protein>
<feature type="region of interest" description="Disordered" evidence="1">
    <location>
        <begin position="1"/>
        <end position="95"/>
    </location>
</feature>
<feature type="compositionally biased region" description="Basic and acidic residues" evidence="1">
    <location>
        <begin position="639"/>
        <end position="664"/>
    </location>
</feature>
<feature type="domain" description="DUF1985" evidence="3">
    <location>
        <begin position="189"/>
        <end position="320"/>
    </location>
</feature>
<keyword evidence="4" id="KW-1185">Reference proteome</keyword>
<dbReference type="Pfam" id="PF03384">
    <property type="entry name" value="DUF287"/>
    <property type="match status" value="1"/>
</dbReference>